<comment type="caution">
    <text evidence="6">The sequence shown here is derived from an EMBL/GenBank/DDBJ whole genome shotgun (WGS) entry which is preliminary data.</text>
</comment>
<dbReference type="AlphaFoldDB" id="A0A4Z2DX72"/>
<evidence type="ECO:0000256" key="3">
    <source>
        <dbReference type="ARBA" id="ARBA00022737"/>
    </source>
</evidence>
<evidence type="ECO:0000313" key="6">
    <source>
        <dbReference type="EMBL" id="TNN20988.1"/>
    </source>
</evidence>
<comment type="subcellular location">
    <subcellularLocation>
        <location evidence="1">Cell projection</location>
        <location evidence="1">Cilium</location>
    </subcellularLocation>
</comment>
<dbReference type="SMART" id="SM00320">
    <property type="entry name" value="WD40"/>
    <property type="match status" value="4"/>
</dbReference>
<name>A0A4Z2DX72_SCHJA</name>
<dbReference type="Pfam" id="PF00400">
    <property type="entry name" value="WD40"/>
    <property type="match status" value="1"/>
</dbReference>
<dbReference type="EMBL" id="SKCS01000015">
    <property type="protein sequence ID" value="TNN20988.1"/>
    <property type="molecule type" value="Genomic_DNA"/>
</dbReference>
<evidence type="ECO:0000256" key="2">
    <source>
        <dbReference type="ARBA" id="ARBA00022574"/>
    </source>
</evidence>
<evidence type="ECO:0000256" key="5">
    <source>
        <dbReference type="ARBA" id="ARBA00040994"/>
    </source>
</evidence>
<keyword evidence="2" id="KW-0853">WD repeat</keyword>
<reference evidence="6 7" key="1">
    <citation type="submission" date="2019-03" db="EMBL/GenBank/DDBJ databases">
        <title>An improved genome assembly of the fluke Schistosoma japonicum.</title>
        <authorList>
            <person name="Hu W."/>
            <person name="Luo F."/>
            <person name="Yin M."/>
            <person name="Mo X."/>
            <person name="Sun C."/>
            <person name="Wu Q."/>
            <person name="Zhu B."/>
            <person name="Xiang M."/>
            <person name="Wang J."/>
            <person name="Wang Y."/>
            <person name="Zhang T."/>
            <person name="Xu B."/>
            <person name="Zheng H."/>
            <person name="Feng Z."/>
        </authorList>
    </citation>
    <scope>NUCLEOTIDE SEQUENCE [LARGE SCALE GENOMIC DNA]</scope>
    <source>
        <strain evidence="6">HuSjv2</strain>
        <tissue evidence="6">Worms</tissue>
    </source>
</reference>
<dbReference type="PANTHER" id="PTHR13720">
    <property type="entry name" value="WD-40 REPEAT PROTEIN"/>
    <property type="match status" value="1"/>
</dbReference>
<dbReference type="InterPro" id="IPR015943">
    <property type="entry name" value="WD40/YVTN_repeat-like_dom_sf"/>
</dbReference>
<accession>A0A4Z2DX72</accession>
<dbReference type="GO" id="GO:0031514">
    <property type="term" value="C:motile cilium"/>
    <property type="evidence" value="ECO:0007669"/>
    <property type="project" value="TreeGrafter"/>
</dbReference>
<keyword evidence="3" id="KW-0677">Repeat</keyword>
<dbReference type="Proteomes" id="UP000311919">
    <property type="component" value="Unassembled WGS sequence"/>
</dbReference>
<dbReference type="PANTHER" id="PTHR13720:SF13">
    <property type="entry name" value="CILIA- AND FLAGELLA-ASSOCIATED PROTEIN 251"/>
    <property type="match status" value="1"/>
</dbReference>
<keyword evidence="6" id="KW-0969">Cilium</keyword>
<protein>
    <recommendedName>
        <fullName evidence="5">Cilia- and flagella-associated protein 251</fullName>
    </recommendedName>
</protein>
<dbReference type="InterPro" id="IPR036322">
    <property type="entry name" value="WD40_repeat_dom_sf"/>
</dbReference>
<dbReference type="OrthoDB" id="4899631at2759"/>
<organism evidence="6 7">
    <name type="scientific">Schistosoma japonicum</name>
    <name type="common">Blood fluke</name>
    <dbReference type="NCBI Taxonomy" id="6182"/>
    <lineage>
        <taxon>Eukaryota</taxon>
        <taxon>Metazoa</taxon>
        <taxon>Spiralia</taxon>
        <taxon>Lophotrochozoa</taxon>
        <taxon>Platyhelminthes</taxon>
        <taxon>Trematoda</taxon>
        <taxon>Digenea</taxon>
        <taxon>Strigeidida</taxon>
        <taxon>Schistosomatoidea</taxon>
        <taxon>Schistosomatidae</taxon>
        <taxon>Schistosoma</taxon>
    </lineage>
</organism>
<gene>
    <name evidence="6" type="ORF">EWB00_001388</name>
</gene>
<keyword evidence="7" id="KW-1185">Reference proteome</keyword>
<evidence type="ECO:0000256" key="1">
    <source>
        <dbReference type="ARBA" id="ARBA00004138"/>
    </source>
</evidence>
<keyword evidence="4" id="KW-0966">Cell projection</keyword>
<dbReference type="InterPro" id="IPR001680">
    <property type="entry name" value="WD40_rpt"/>
</dbReference>
<keyword evidence="6" id="KW-0282">Flagellum</keyword>
<proteinExistence type="predicted"/>
<dbReference type="Gene3D" id="2.130.10.10">
    <property type="entry name" value="YVTN repeat-like/Quinoprotein amine dehydrogenase"/>
    <property type="match status" value="1"/>
</dbReference>
<evidence type="ECO:0000256" key="4">
    <source>
        <dbReference type="ARBA" id="ARBA00023273"/>
    </source>
</evidence>
<evidence type="ECO:0000313" key="7">
    <source>
        <dbReference type="Proteomes" id="UP000311919"/>
    </source>
</evidence>
<dbReference type="SUPFAM" id="SSF50978">
    <property type="entry name" value="WD40 repeat-like"/>
    <property type="match status" value="1"/>
</dbReference>
<dbReference type="STRING" id="6182.A0A4Z2DX72"/>
<dbReference type="InterPro" id="IPR050630">
    <property type="entry name" value="WD_repeat_EMAP"/>
</dbReference>
<sequence length="371" mass="41889">MYDSNAHREVKSKYLSDKHITQEQALYMNPDMNLTGSAILNDDCDTHFNESYKNSHSDVNLLKNTSVHLAGDRSKDENLYLRTLAQETISPLWTFGFNHSVPLLNLSDNQCDIVLYASAHLLVLYDIKNNRQNILRGHCNEITSITCNGDKRWLASGDRGIDNATIIWDRKTGEAVRTIMKPHKHGVISVALTEDARYLATLAADSIDQCIAIWNWTTGSDLPHCQVKTSCQMSFQTKITFNPSNYYHLSTNGDYQVIFYSWSNQENDMVSYAPSLKDEDFKQKVGQFSCTQYLPDKYVAITGTSTGLLVVWEADKQPAKGEDFETPYKRATKLIPLHENGITFLTITDCHPCGKCIVTGDSGGQVKFFRL</sequence>